<feature type="chain" id="PRO_5021527068" description="Aspartate 1-decarboxylase beta chain" evidence="9 13">
    <location>
        <begin position="1"/>
        <end position="24"/>
    </location>
</feature>
<keyword evidence="2 9" id="KW-0566">Pantothenate biosynthesis</keyword>
<evidence type="ECO:0000256" key="4">
    <source>
        <dbReference type="ARBA" id="ARBA00022813"/>
    </source>
</evidence>
<keyword evidence="1 9" id="KW-0963">Cytoplasm</keyword>
<evidence type="ECO:0000256" key="5">
    <source>
        <dbReference type="ARBA" id="ARBA00023145"/>
    </source>
</evidence>
<dbReference type="GO" id="GO:0006523">
    <property type="term" value="P:alanine biosynthetic process"/>
    <property type="evidence" value="ECO:0007669"/>
    <property type="project" value="InterPro"/>
</dbReference>
<dbReference type="PIRSF" id="PIRSF006246">
    <property type="entry name" value="Asp_decarbox"/>
    <property type="match status" value="1"/>
</dbReference>
<reference evidence="14 15" key="1">
    <citation type="submission" date="2019-03" db="EMBL/GenBank/DDBJ databases">
        <title>Genomic Encyclopedia of Type Strains, Phase IV (KMG-IV): sequencing the most valuable type-strain genomes for metagenomic binning, comparative biology and taxonomic classification.</title>
        <authorList>
            <person name="Goeker M."/>
        </authorList>
    </citation>
    <scope>NUCLEOTIDE SEQUENCE [LARGE SCALE GENOMIC DNA]</scope>
    <source>
        <strain evidence="14 15">DSM 100556</strain>
    </source>
</reference>
<accession>A0A4R1QT29</accession>
<evidence type="ECO:0000256" key="2">
    <source>
        <dbReference type="ARBA" id="ARBA00022655"/>
    </source>
</evidence>
<dbReference type="EMBL" id="SLUO01000011">
    <property type="protein sequence ID" value="TCL56657.1"/>
    <property type="molecule type" value="Genomic_DNA"/>
</dbReference>
<comment type="cofactor">
    <cofactor evidence="9 10">
        <name>pyruvate</name>
        <dbReference type="ChEBI" id="CHEBI:15361"/>
    </cofactor>
    <text evidence="9 10">Binds 1 pyruvoyl group covalently per subunit.</text>
</comment>
<dbReference type="UniPathway" id="UPA00028">
    <property type="reaction ID" value="UER00002"/>
</dbReference>
<keyword evidence="5 9" id="KW-0865">Zymogen</keyword>
<dbReference type="GO" id="GO:0004068">
    <property type="term" value="F:aspartate 1-decarboxylase activity"/>
    <property type="evidence" value="ECO:0007669"/>
    <property type="project" value="UniProtKB-UniRule"/>
</dbReference>
<sequence length="147" mass="16469">MMMTMLKGKIHRAIVVQAELDYVGSITVDEDLLDAAGILEYEMVSIVDINNGQRFETYAIAGERGSGLICLNGAAARCVQVNDKIIIMAYAQLTSEEAKKHRPSVVFVDDYNRIVRKTNYEKHGLLEDMCDMEFDNENKNISMVNAS</sequence>
<protein>
    <recommendedName>
        <fullName evidence="9">Aspartate 1-decarboxylase</fullName>
        <ecNumber evidence="9">4.1.1.11</ecNumber>
    </recommendedName>
    <alternativeName>
        <fullName evidence="9">Aspartate alpha-decarboxylase</fullName>
    </alternativeName>
    <component>
        <recommendedName>
            <fullName evidence="9">Aspartate 1-decarboxylase beta chain</fullName>
        </recommendedName>
    </component>
    <component>
        <recommendedName>
            <fullName evidence="9">Aspartate 1-decarboxylase alpha chain</fullName>
        </recommendedName>
    </component>
</protein>
<gene>
    <name evidence="9" type="primary">panD</name>
    <name evidence="14" type="ORF">EDD76_111151</name>
</gene>
<evidence type="ECO:0000256" key="7">
    <source>
        <dbReference type="ARBA" id="ARBA00023270"/>
    </source>
</evidence>
<comment type="subunit">
    <text evidence="9">Heterooctamer of four alpha and four beta subunits.</text>
</comment>
<dbReference type="HAMAP" id="MF_00446">
    <property type="entry name" value="PanD"/>
    <property type="match status" value="1"/>
</dbReference>
<evidence type="ECO:0000256" key="6">
    <source>
        <dbReference type="ARBA" id="ARBA00023239"/>
    </source>
</evidence>
<dbReference type="CDD" id="cd06919">
    <property type="entry name" value="Asp_decarbox"/>
    <property type="match status" value="1"/>
</dbReference>
<evidence type="ECO:0000256" key="10">
    <source>
        <dbReference type="PIRSR" id="PIRSR006246-1"/>
    </source>
</evidence>
<keyword evidence="8 9" id="KW-0670">Pyruvate</keyword>
<dbReference type="Proteomes" id="UP000295718">
    <property type="component" value="Unassembled WGS sequence"/>
</dbReference>
<evidence type="ECO:0000256" key="11">
    <source>
        <dbReference type="PIRSR" id="PIRSR006246-2"/>
    </source>
</evidence>
<comment type="similarity">
    <text evidence="9">Belongs to the PanD family.</text>
</comment>
<comment type="pathway">
    <text evidence="9">Cofactor biosynthesis; (R)-pantothenate biosynthesis; beta-alanine from L-aspartate: step 1/1.</text>
</comment>
<comment type="catalytic activity">
    <reaction evidence="9">
        <text>L-aspartate + H(+) = beta-alanine + CO2</text>
        <dbReference type="Rhea" id="RHEA:19497"/>
        <dbReference type="ChEBI" id="CHEBI:15378"/>
        <dbReference type="ChEBI" id="CHEBI:16526"/>
        <dbReference type="ChEBI" id="CHEBI:29991"/>
        <dbReference type="ChEBI" id="CHEBI:57966"/>
        <dbReference type="EC" id="4.1.1.11"/>
    </reaction>
</comment>
<keyword evidence="15" id="KW-1185">Reference proteome</keyword>
<proteinExistence type="inferred from homology"/>
<organism evidence="14 15">
    <name type="scientific">Kineothrix alysoides</name>
    <dbReference type="NCBI Taxonomy" id="1469948"/>
    <lineage>
        <taxon>Bacteria</taxon>
        <taxon>Bacillati</taxon>
        <taxon>Bacillota</taxon>
        <taxon>Clostridia</taxon>
        <taxon>Lachnospirales</taxon>
        <taxon>Lachnospiraceae</taxon>
        <taxon>Kineothrix</taxon>
    </lineage>
</organism>
<dbReference type="GO" id="GO:0015940">
    <property type="term" value="P:pantothenate biosynthetic process"/>
    <property type="evidence" value="ECO:0007669"/>
    <property type="project" value="UniProtKB-UniRule"/>
</dbReference>
<keyword evidence="6 9" id="KW-0456">Lyase</keyword>
<dbReference type="EC" id="4.1.1.11" evidence="9"/>
<keyword evidence="7 9" id="KW-0704">Schiff base</keyword>
<feature type="active site" description="Proton donor" evidence="9 10">
    <location>
        <position position="58"/>
    </location>
</feature>
<dbReference type="Pfam" id="PF02261">
    <property type="entry name" value="Asp_decarbox"/>
    <property type="match status" value="1"/>
</dbReference>
<evidence type="ECO:0000256" key="12">
    <source>
        <dbReference type="PIRSR" id="PIRSR006246-3"/>
    </source>
</evidence>
<dbReference type="PANTHER" id="PTHR21012:SF0">
    <property type="entry name" value="ASPARTATE 1-DECARBOXYLASE"/>
    <property type="match status" value="1"/>
</dbReference>
<dbReference type="OrthoDB" id="9803983at2"/>
<comment type="PTM">
    <text evidence="9 12">Is synthesized initially as an inactive proenzyme, which is activated by self-cleavage at a specific serine bond to produce a beta-subunit with a hydroxyl group at its C-terminus and an alpha-subunit with a pyruvoyl group at its N-terminus.</text>
</comment>
<dbReference type="SUPFAM" id="SSF50692">
    <property type="entry name" value="ADC-like"/>
    <property type="match status" value="1"/>
</dbReference>
<dbReference type="NCBIfam" id="TIGR00223">
    <property type="entry name" value="panD"/>
    <property type="match status" value="1"/>
</dbReference>
<evidence type="ECO:0000313" key="14">
    <source>
        <dbReference type="EMBL" id="TCL56657.1"/>
    </source>
</evidence>
<dbReference type="RefSeq" id="WP_051869335.1">
    <property type="nucleotide sequence ID" value="NZ_JPNB01000001.1"/>
</dbReference>
<evidence type="ECO:0000256" key="13">
    <source>
        <dbReference type="PIRSR" id="PIRSR006246-5"/>
    </source>
</evidence>
<comment type="caution">
    <text evidence="14">The sequence shown here is derived from an EMBL/GenBank/DDBJ whole genome shotgun (WGS) entry which is preliminary data.</text>
</comment>
<dbReference type="GO" id="GO:0005829">
    <property type="term" value="C:cytosol"/>
    <property type="evidence" value="ECO:0007669"/>
    <property type="project" value="TreeGrafter"/>
</dbReference>
<evidence type="ECO:0000256" key="8">
    <source>
        <dbReference type="ARBA" id="ARBA00023317"/>
    </source>
</evidence>
<dbReference type="STRING" id="1469948.GCA_000732725_01638"/>
<feature type="chain" id="PRO_5021527066" description="Aspartate 1-decarboxylase alpha chain" evidence="9 13">
    <location>
        <begin position="25"/>
        <end position="147"/>
    </location>
</feature>
<dbReference type="InterPro" id="IPR009010">
    <property type="entry name" value="Asp_de-COase-like_dom_sf"/>
</dbReference>
<comment type="function">
    <text evidence="9">Catalyzes the pyruvoyl-dependent decarboxylation of aspartate to produce beta-alanine.</text>
</comment>
<feature type="modified residue" description="Pyruvic acid (Ser)" evidence="9 12">
    <location>
        <position position="25"/>
    </location>
</feature>
<feature type="active site" description="Schiff-base intermediate with substrate; via pyruvic acid" evidence="9 10">
    <location>
        <position position="25"/>
    </location>
</feature>
<dbReference type="InterPro" id="IPR003190">
    <property type="entry name" value="Asp_decarbox"/>
</dbReference>
<keyword evidence="4 9" id="KW-0068">Autocatalytic cleavage</keyword>
<dbReference type="PANTHER" id="PTHR21012">
    <property type="entry name" value="ASPARTATE 1-DECARBOXYLASE"/>
    <property type="match status" value="1"/>
</dbReference>
<dbReference type="Gene3D" id="2.40.40.20">
    <property type="match status" value="1"/>
</dbReference>
<comment type="subcellular location">
    <subcellularLocation>
        <location evidence="9">Cytoplasm</location>
    </subcellularLocation>
</comment>
<evidence type="ECO:0000256" key="3">
    <source>
        <dbReference type="ARBA" id="ARBA00022793"/>
    </source>
</evidence>
<evidence type="ECO:0000256" key="9">
    <source>
        <dbReference type="HAMAP-Rule" id="MF_00446"/>
    </source>
</evidence>
<feature type="binding site" evidence="9 11">
    <location>
        <position position="57"/>
    </location>
    <ligand>
        <name>substrate</name>
    </ligand>
</feature>
<evidence type="ECO:0000256" key="1">
    <source>
        <dbReference type="ARBA" id="ARBA00022490"/>
    </source>
</evidence>
<keyword evidence="3 9" id="KW-0210">Decarboxylase</keyword>
<dbReference type="AlphaFoldDB" id="A0A4R1QT29"/>
<evidence type="ECO:0000313" key="15">
    <source>
        <dbReference type="Proteomes" id="UP000295718"/>
    </source>
</evidence>
<name>A0A4R1QT29_9FIRM</name>
<feature type="binding site" evidence="9 11">
    <location>
        <begin position="73"/>
        <end position="75"/>
    </location>
    <ligand>
        <name>substrate</name>
    </ligand>
</feature>